<dbReference type="InterPro" id="IPR029020">
    <property type="entry name" value="Ammonium/urea_transptr"/>
</dbReference>
<accession>A9V4H3</accession>
<evidence type="ECO:0000256" key="4">
    <source>
        <dbReference type="ARBA" id="ARBA00022692"/>
    </source>
</evidence>
<dbReference type="GO" id="GO:0072488">
    <property type="term" value="P:ammonium transmembrane transport"/>
    <property type="evidence" value="ECO:0000318"/>
    <property type="project" value="GO_Central"/>
</dbReference>
<dbReference type="SUPFAM" id="SSF111352">
    <property type="entry name" value="Ammonium transporter"/>
    <property type="match status" value="1"/>
</dbReference>
<dbReference type="Proteomes" id="UP000001357">
    <property type="component" value="Unassembled WGS sequence"/>
</dbReference>
<evidence type="ECO:0000256" key="5">
    <source>
        <dbReference type="ARBA" id="ARBA00022989"/>
    </source>
</evidence>
<sequence length="730" mass="79644">MVTDFEHKQVVFKGHTDENHSREAQEDPADRYSSVQGRGWVAQDSAARVGDRQQTGRSFGWLTCGCMDGDSLKLSLISLISLSLSLSHLISLSLSLISSHLVSLISPHNVCQIHQNQIHHFVNNKQNLQHARTHRPGRCLPNTPRLPACLPACLSVCLETWWLGSAQNVKPTFPQVWWLSLRVRATPTHPRSRPSYSFCLEKTSPTTFHPLPFYPPTPLTPSLLSPICYSVLQSGFLILEAGYVSRFGLTNIIFKNVYDTMLSTLAFFILGWAFSFGGDDDGSAGYIAGHNGAMAGRCTFLTYTVYSLILCGFSYPILVHWTWSSTAWLAEGNGDGNGFRDFAGSGVVHMPHSTAFIGTGTMIIFFGFLFFNGGTAIGLAHNIGDSVNAVPLAITNTSILAGCVSSCASAGWVEPWAACIIGIGGGLTYYGASGLLERFRIDDALEASAVHAGAGAWGLIAEAIFHQELGIAYAGDANSFRHLGWQILGIVVIVLWIGLGVVVSLVPLWWYGLLRISARAEKLGALHTARHDRSALNNTQQKAHLVNVSCFSGIDLFQHHEISWDLQTQMVMDDAERNLPSRIVKNMYSDAHPSRDPSQAGDTGSAVQSLTMPTSLSRVQSLRRRERDFRTGLHDRDGPPPPSPLHHTILVNNDDANRRTLPRDSMTSVVVATEAIEPPPEAQRESVGNEFDFFDSERITSALTSANPKPLSSVDSIYSGKGSVISESCL</sequence>
<gene>
    <name evidence="11" type="ORF">MONBRDRAFT_27159</name>
</gene>
<proteinExistence type="inferred from homology"/>
<feature type="domain" description="Ammonium transporter AmtB-like" evidence="10">
    <location>
        <begin position="230"/>
        <end position="283"/>
    </location>
</feature>
<evidence type="ECO:0000313" key="12">
    <source>
        <dbReference type="Proteomes" id="UP000001357"/>
    </source>
</evidence>
<dbReference type="EMBL" id="CH991558">
    <property type="protein sequence ID" value="EDQ87615.1"/>
    <property type="molecule type" value="Genomic_DNA"/>
</dbReference>
<dbReference type="GO" id="GO:0097272">
    <property type="term" value="P:ammonium homeostasis"/>
    <property type="evidence" value="ECO:0000318"/>
    <property type="project" value="GO_Central"/>
</dbReference>
<comment type="subcellular location">
    <subcellularLocation>
        <location evidence="1">Membrane</location>
        <topology evidence="1">Multi-pass membrane protein</topology>
    </subcellularLocation>
</comment>
<dbReference type="AlphaFoldDB" id="A9V4H3"/>
<feature type="region of interest" description="Disordered" evidence="8">
    <location>
        <begin position="13"/>
        <end position="33"/>
    </location>
</feature>
<feature type="domain" description="Ammonium transporter AmtB-like" evidence="10">
    <location>
        <begin position="395"/>
        <end position="535"/>
    </location>
</feature>
<dbReference type="KEGG" id="mbr:MONBRDRAFT_27159"/>
<evidence type="ECO:0000256" key="6">
    <source>
        <dbReference type="ARBA" id="ARBA00023136"/>
    </source>
</evidence>
<comment type="similarity">
    <text evidence="2">Belongs to the ammonia transporter channel (TC 1.A.11.2) family.</text>
</comment>
<dbReference type="GeneID" id="5892795"/>
<evidence type="ECO:0000256" key="7">
    <source>
        <dbReference type="ARBA" id="ARBA00023177"/>
    </source>
</evidence>
<reference evidence="11 12" key="1">
    <citation type="journal article" date="2008" name="Nature">
        <title>The genome of the choanoflagellate Monosiga brevicollis and the origin of metazoans.</title>
        <authorList>
            <consortium name="JGI Sequencing"/>
            <person name="King N."/>
            <person name="Westbrook M.J."/>
            <person name="Young S.L."/>
            <person name="Kuo A."/>
            <person name="Abedin M."/>
            <person name="Chapman J."/>
            <person name="Fairclough S."/>
            <person name="Hellsten U."/>
            <person name="Isogai Y."/>
            <person name="Letunic I."/>
            <person name="Marr M."/>
            <person name="Pincus D."/>
            <person name="Putnam N."/>
            <person name="Rokas A."/>
            <person name="Wright K.J."/>
            <person name="Zuzow R."/>
            <person name="Dirks W."/>
            <person name="Good M."/>
            <person name="Goodstein D."/>
            <person name="Lemons D."/>
            <person name="Li W."/>
            <person name="Lyons J.B."/>
            <person name="Morris A."/>
            <person name="Nichols S."/>
            <person name="Richter D.J."/>
            <person name="Salamov A."/>
            <person name="Bork P."/>
            <person name="Lim W.A."/>
            <person name="Manning G."/>
            <person name="Miller W.T."/>
            <person name="McGinnis W."/>
            <person name="Shapiro H."/>
            <person name="Tjian R."/>
            <person name="Grigoriev I.V."/>
            <person name="Rokhsar D."/>
        </authorList>
    </citation>
    <scope>NUCLEOTIDE SEQUENCE [LARGE SCALE GENOMIC DNA]</scope>
    <source>
        <strain evidence="12">MX1 / ATCC 50154</strain>
    </source>
</reference>
<dbReference type="Pfam" id="PF00909">
    <property type="entry name" value="Ammonium_transp"/>
    <property type="match status" value="3"/>
</dbReference>
<dbReference type="PANTHER" id="PTHR11730">
    <property type="entry name" value="AMMONIUM TRANSPORTER"/>
    <property type="match status" value="1"/>
</dbReference>
<dbReference type="PANTHER" id="PTHR11730:SF6">
    <property type="entry name" value="AMMONIUM TRANSPORTER"/>
    <property type="match status" value="1"/>
</dbReference>
<evidence type="ECO:0000256" key="8">
    <source>
        <dbReference type="SAM" id="MobiDB-lite"/>
    </source>
</evidence>
<dbReference type="InterPro" id="IPR024041">
    <property type="entry name" value="NH4_transpt_AmtB-like_dom"/>
</dbReference>
<dbReference type="Gene3D" id="1.10.3430.10">
    <property type="entry name" value="Ammonium transporter AmtB like domains"/>
    <property type="match status" value="3"/>
</dbReference>
<feature type="transmembrane region" description="Helical" evidence="9">
    <location>
        <begin position="355"/>
        <end position="380"/>
    </location>
</feature>
<evidence type="ECO:0000256" key="1">
    <source>
        <dbReference type="ARBA" id="ARBA00004141"/>
    </source>
</evidence>
<feature type="domain" description="Ammonium transporter AmtB-like" evidence="10">
    <location>
        <begin position="291"/>
        <end position="350"/>
    </location>
</feature>
<keyword evidence="4 9" id="KW-0812">Transmembrane</keyword>
<keyword evidence="6 9" id="KW-0472">Membrane</keyword>
<dbReference type="InParanoid" id="A9V4H3"/>
<feature type="transmembrane region" description="Helical" evidence="9">
    <location>
        <begin position="294"/>
        <end position="318"/>
    </location>
</feature>
<feature type="compositionally biased region" description="Basic and acidic residues" evidence="8">
    <location>
        <begin position="13"/>
        <end position="30"/>
    </location>
</feature>
<keyword evidence="3" id="KW-0813">Transport</keyword>
<organism evidence="11 12">
    <name type="scientific">Monosiga brevicollis</name>
    <name type="common">Choanoflagellate</name>
    <dbReference type="NCBI Taxonomy" id="81824"/>
    <lineage>
        <taxon>Eukaryota</taxon>
        <taxon>Choanoflagellata</taxon>
        <taxon>Craspedida</taxon>
        <taxon>Salpingoecidae</taxon>
        <taxon>Monosiga</taxon>
    </lineage>
</organism>
<evidence type="ECO:0000313" key="11">
    <source>
        <dbReference type="EMBL" id="EDQ87615.1"/>
    </source>
</evidence>
<feature type="compositionally biased region" description="Polar residues" evidence="8">
    <location>
        <begin position="596"/>
        <end position="620"/>
    </location>
</feature>
<protein>
    <recommendedName>
        <fullName evidence="10">Ammonium transporter AmtB-like domain-containing protein</fullName>
    </recommendedName>
</protein>
<dbReference type="RefSeq" id="XP_001747535.1">
    <property type="nucleotide sequence ID" value="XM_001747483.1"/>
</dbReference>
<keyword evidence="5 9" id="KW-1133">Transmembrane helix</keyword>
<keyword evidence="7" id="KW-0924">Ammonia transport</keyword>
<dbReference type="STRING" id="81824.A9V4H3"/>
<evidence type="ECO:0000256" key="2">
    <source>
        <dbReference type="ARBA" id="ARBA00005887"/>
    </source>
</evidence>
<feature type="transmembrane region" description="Helical" evidence="9">
    <location>
        <begin position="256"/>
        <end position="274"/>
    </location>
</feature>
<dbReference type="GO" id="GO:0008519">
    <property type="term" value="F:ammonium channel activity"/>
    <property type="evidence" value="ECO:0000318"/>
    <property type="project" value="GO_Central"/>
</dbReference>
<evidence type="ECO:0000256" key="9">
    <source>
        <dbReference type="SAM" id="Phobius"/>
    </source>
</evidence>
<name>A9V4H3_MONBE</name>
<feature type="region of interest" description="Disordered" evidence="8">
    <location>
        <begin position="588"/>
        <end position="624"/>
    </location>
</feature>
<dbReference type="eggNOG" id="KOG0682">
    <property type="taxonomic scope" value="Eukaryota"/>
</dbReference>
<evidence type="ECO:0000256" key="3">
    <source>
        <dbReference type="ARBA" id="ARBA00022448"/>
    </source>
</evidence>
<evidence type="ECO:0000259" key="10">
    <source>
        <dbReference type="Pfam" id="PF00909"/>
    </source>
</evidence>
<keyword evidence="12" id="KW-1185">Reference proteome</keyword>
<feature type="transmembrane region" description="Helical" evidence="9">
    <location>
        <begin position="415"/>
        <end position="432"/>
    </location>
</feature>
<dbReference type="GO" id="GO:0005886">
    <property type="term" value="C:plasma membrane"/>
    <property type="evidence" value="ECO:0000318"/>
    <property type="project" value="GO_Central"/>
</dbReference>
<feature type="transmembrane region" description="Helical" evidence="9">
    <location>
        <begin position="485"/>
        <end position="512"/>
    </location>
</feature>